<organism evidence="3 4">
    <name type="scientific">Brevibacillus formosus</name>
    <dbReference type="NCBI Taxonomy" id="54913"/>
    <lineage>
        <taxon>Bacteria</taxon>
        <taxon>Bacillati</taxon>
        <taxon>Bacillota</taxon>
        <taxon>Bacilli</taxon>
        <taxon>Bacillales</taxon>
        <taxon>Paenibacillaceae</taxon>
        <taxon>Brevibacillus</taxon>
    </lineage>
</organism>
<dbReference type="InterPro" id="IPR029044">
    <property type="entry name" value="Nucleotide-diphossugar_trans"/>
</dbReference>
<dbReference type="Pfam" id="PF00535">
    <property type="entry name" value="Glycos_transf_2"/>
    <property type="match status" value="1"/>
</dbReference>
<dbReference type="Gene3D" id="3.90.550.10">
    <property type="entry name" value="Spore Coat Polysaccharide Biosynthesis Protein SpsA, Chain A"/>
    <property type="match status" value="1"/>
</dbReference>
<sequence length="400" mass="44084">MGVNLVSHSQQPLVSIITPSYNQGRFIRDTINSILTQDYANLEHIVVDGGSTDDTLSILQEYAQKDPRFRYISEPDRGQSHALNKGLAMARGEIIGWLNSDDMYVPGAIQATVQAFASNPSWGMLHGNCHVTNEYGQVSSSYPSEPADAKKLYQSCCICQPSAFIRANVFRHMGGVDESLQFCMDYDLWMRIAKFYPIGYIAQYLGSARIHGACKSATQWHSIGVPEVLKSLAKNYASIPSHWISYVPQYKGMGVLNLLKLYKTFPANTSRISSMNRSIDLWAPPILRVIVESAPSAPAQMLLVKGRVPGSTARLAKPIVLTALVNGAGVKSYTIEKPTFALEIPLDPRATMHRVDISSSSVTAPTTPQVQHRMVGGYMAEEIIPLSHDEVLVYKAFARS</sequence>
<keyword evidence="4" id="KW-1185">Reference proteome</keyword>
<dbReference type="SUPFAM" id="SSF53448">
    <property type="entry name" value="Nucleotide-diphospho-sugar transferases"/>
    <property type="match status" value="1"/>
</dbReference>
<evidence type="ECO:0000313" key="3">
    <source>
        <dbReference type="EMBL" id="GED60985.1"/>
    </source>
</evidence>
<evidence type="ECO:0000259" key="2">
    <source>
        <dbReference type="Pfam" id="PF00535"/>
    </source>
</evidence>
<comment type="caution">
    <text evidence="3">The sequence shown here is derived from an EMBL/GenBank/DDBJ whole genome shotgun (WGS) entry which is preliminary data.</text>
</comment>
<feature type="domain" description="Glycosyltransferase 2-like" evidence="2">
    <location>
        <begin position="15"/>
        <end position="172"/>
    </location>
</feature>
<proteinExistence type="inferred from homology"/>
<gene>
    <name evidence="3" type="ORF">BFO01nite_51170</name>
</gene>
<evidence type="ECO:0000313" key="4">
    <source>
        <dbReference type="Proteomes" id="UP000319498"/>
    </source>
</evidence>
<dbReference type="CDD" id="cd06433">
    <property type="entry name" value="GT_2_WfgS_like"/>
    <property type="match status" value="1"/>
</dbReference>
<accession>A0ABQ0TCG6</accession>
<dbReference type="PANTHER" id="PTHR22916">
    <property type="entry name" value="GLYCOSYLTRANSFERASE"/>
    <property type="match status" value="1"/>
</dbReference>
<dbReference type="PANTHER" id="PTHR22916:SF3">
    <property type="entry name" value="UDP-GLCNAC:BETAGAL BETA-1,3-N-ACETYLGLUCOSAMINYLTRANSFERASE-LIKE PROTEIN 1"/>
    <property type="match status" value="1"/>
</dbReference>
<name>A0ABQ0TCG6_9BACL</name>
<protein>
    <recommendedName>
        <fullName evidence="2">Glycosyltransferase 2-like domain-containing protein</fullName>
    </recommendedName>
</protein>
<dbReference type="Proteomes" id="UP000319498">
    <property type="component" value="Unassembled WGS sequence"/>
</dbReference>
<evidence type="ECO:0000256" key="1">
    <source>
        <dbReference type="ARBA" id="ARBA00006739"/>
    </source>
</evidence>
<dbReference type="InterPro" id="IPR001173">
    <property type="entry name" value="Glyco_trans_2-like"/>
</dbReference>
<comment type="similarity">
    <text evidence="1">Belongs to the glycosyltransferase 2 family.</text>
</comment>
<reference evidence="3 4" key="1">
    <citation type="submission" date="2019-06" db="EMBL/GenBank/DDBJ databases">
        <title>Whole genome shotgun sequence of Brevibacillus formosus NBRC 15716.</title>
        <authorList>
            <person name="Hosoyama A."/>
            <person name="Uohara A."/>
            <person name="Ohji S."/>
            <person name="Ichikawa N."/>
        </authorList>
    </citation>
    <scope>NUCLEOTIDE SEQUENCE [LARGE SCALE GENOMIC DNA]</scope>
    <source>
        <strain evidence="3 4">NBRC 15716</strain>
    </source>
</reference>
<dbReference type="EMBL" id="BJOL01000038">
    <property type="protein sequence ID" value="GED60985.1"/>
    <property type="molecule type" value="Genomic_DNA"/>
</dbReference>